<evidence type="ECO:0000256" key="8">
    <source>
        <dbReference type="HAMAP-Rule" id="MF_00692"/>
    </source>
</evidence>
<reference evidence="9 10" key="1">
    <citation type="submission" date="2022-01" db="EMBL/GenBank/DDBJ databases">
        <title>Whole genome-based taxonomy of the Shewanellaceae.</title>
        <authorList>
            <person name="Martin-Rodriguez A.J."/>
        </authorList>
    </citation>
    <scope>NUCLEOTIDE SEQUENCE [LARGE SCALE GENOMIC DNA]</scope>
    <source>
        <strain evidence="9 10">JCM 17801</strain>
    </source>
</reference>
<gene>
    <name evidence="8" type="primary">ydiU</name>
    <name evidence="8" type="synonym">selO</name>
    <name evidence="9" type="ORF">L2689_01440</name>
</gene>
<feature type="binding site" evidence="8">
    <location>
        <position position="333"/>
    </location>
    <ligand>
        <name>Mg(2+)</name>
        <dbReference type="ChEBI" id="CHEBI:18420"/>
    </ligand>
</feature>
<evidence type="ECO:0000313" key="10">
    <source>
        <dbReference type="Proteomes" id="UP001203212"/>
    </source>
</evidence>
<dbReference type="PANTHER" id="PTHR32057:SF14">
    <property type="entry name" value="PROTEIN ADENYLYLTRANSFERASE SELO, MITOCHONDRIAL"/>
    <property type="match status" value="1"/>
</dbReference>
<accession>A0ABT0KWT4</accession>
<evidence type="ECO:0000256" key="3">
    <source>
        <dbReference type="ARBA" id="ARBA00022695"/>
    </source>
</evidence>
<feature type="binding site" evidence="8">
    <location>
        <position position="138"/>
    </location>
    <ligand>
        <name>ATP</name>
        <dbReference type="ChEBI" id="CHEBI:30616"/>
    </ligand>
</feature>
<comment type="catalytic activity">
    <reaction evidence="8">
        <text>L-histidyl-[protein] + UTP = N(tele)-(5'-uridylyl)-L-histidyl-[protein] + diphosphate</text>
        <dbReference type="Rhea" id="RHEA:83891"/>
        <dbReference type="Rhea" id="RHEA-COMP:9745"/>
        <dbReference type="Rhea" id="RHEA-COMP:20239"/>
        <dbReference type="ChEBI" id="CHEBI:29979"/>
        <dbReference type="ChEBI" id="CHEBI:33019"/>
        <dbReference type="ChEBI" id="CHEBI:46398"/>
        <dbReference type="ChEBI" id="CHEBI:233474"/>
    </reaction>
</comment>
<dbReference type="PANTHER" id="PTHR32057">
    <property type="entry name" value="PROTEIN ADENYLYLTRANSFERASE SELO, MITOCHONDRIAL"/>
    <property type="match status" value="1"/>
</dbReference>
<feature type="binding site" evidence="8">
    <location>
        <position position="236"/>
    </location>
    <ligand>
        <name>ATP</name>
        <dbReference type="ChEBI" id="CHEBI:30616"/>
    </ligand>
</feature>
<dbReference type="Proteomes" id="UP001203212">
    <property type="component" value="Unassembled WGS sequence"/>
</dbReference>
<keyword evidence="3 8" id="KW-0548">Nucleotidyltransferase</keyword>
<keyword evidence="7 8" id="KW-0460">Magnesium</keyword>
<keyword evidence="6 8" id="KW-0067">ATP-binding</keyword>
<comment type="catalytic activity">
    <reaction evidence="8">
        <text>L-seryl-[protein] + ATP = 3-O-(5'-adenylyl)-L-seryl-[protein] + diphosphate</text>
        <dbReference type="Rhea" id="RHEA:58120"/>
        <dbReference type="Rhea" id="RHEA-COMP:9863"/>
        <dbReference type="Rhea" id="RHEA-COMP:15073"/>
        <dbReference type="ChEBI" id="CHEBI:29999"/>
        <dbReference type="ChEBI" id="CHEBI:30616"/>
        <dbReference type="ChEBI" id="CHEBI:33019"/>
        <dbReference type="ChEBI" id="CHEBI:142516"/>
        <dbReference type="EC" id="2.7.7.108"/>
    </reaction>
</comment>
<evidence type="ECO:0000256" key="6">
    <source>
        <dbReference type="ARBA" id="ARBA00022840"/>
    </source>
</evidence>
<dbReference type="EC" id="2.7.7.-" evidence="8"/>
<dbReference type="GO" id="GO:0016779">
    <property type="term" value="F:nucleotidyltransferase activity"/>
    <property type="evidence" value="ECO:0007669"/>
    <property type="project" value="UniProtKB-KW"/>
</dbReference>
<proteinExistence type="inferred from homology"/>
<keyword evidence="10" id="KW-1185">Reference proteome</keyword>
<evidence type="ECO:0000256" key="7">
    <source>
        <dbReference type="ARBA" id="ARBA00022842"/>
    </source>
</evidence>
<keyword evidence="2 8" id="KW-0808">Transferase</keyword>
<comment type="caution">
    <text evidence="9">The sequence shown here is derived from an EMBL/GenBank/DDBJ whole genome shotgun (WGS) entry which is preliminary data.</text>
</comment>
<keyword evidence="5 8" id="KW-0547">Nucleotide-binding</keyword>
<evidence type="ECO:0000256" key="2">
    <source>
        <dbReference type="ARBA" id="ARBA00022679"/>
    </source>
</evidence>
<comment type="similarity">
    <text evidence="1 8">Belongs to the SELO family.</text>
</comment>
<feature type="binding site" evidence="8">
    <location>
        <position position="243"/>
    </location>
    <ligand>
        <name>ATP</name>
        <dbReference type="ChEBI" id="CHEBI:30616"/>
    </ligand>
</feature>
<evidence type="ECO:0000256" key="1">
    <source>
        <dbReference type="ARBA" id="ARBA00009747"/>
    </source>
</evidence>
<comment type="catalytic activity">
    <reaction evidence="8">
        <text>L-tyrosyl-[protein] + ATP = O-(5'-adenylyl)-L-tyrosyl-[protein] + diphosphate</text>
        <dbReference type="Rhea" id="RHEA:54288"/>
        <dbReference type="Rhea" id="RHEA-COMP:10136"/>
        <dbReference type="Rhea" id="RHEA-COMP:13846"/>
        <dbReference type="ChEBI" id="CHEBI:30616"/>
        <dbReference type="ChEBI" id="CHEBI:33019"/>
        <dbReference type="ChEBI" id="CHEBI:46858"/>
        <dbReference type="ChEBI" id="CHEBI:83624"/>
        <dbReference type="EC" id="2.7.7.108"/>
    </reaction>
</comment>
<keyword evidence="8" id="KW-0464">Manganese</keyword>
<dbReference type="EC" id="2.7.7.108" evidence="8"/>
<feature type="binding site" evidence="8">
    <location>
        <position position="158"/>
    </location>
    <ligand>
        <name>ATP</name>
        <dbReference type="ChEBI" id="CHEBI:30616"/>
    </ligand>
</feature>
<dbReference type="Pfam" id="PF02696">
    <property type="entry name" value="SelO"/>
    <property type="match status" value="1"/>
</dbReference>
<feature type="binding site" evidence="8">
    <location>
        <position position="170"/>
    </location>
    <ligand>
        <name>ATP</name>
        <dbReference type="ChEBI" id="CHEBI:30616"/>
    </ligand>
</feature>
<organism evidence="9 10">
    <name type="scientific">Shewanella aestuarii</name>
    <dbReference type="NCBI Taxonomy" id="1028752"/>
    <lineage>
        <taxon>Bacteria</taxon>
        <taxon>Pseudomonadati</taxon>
        <taxon>Pseudomonadota</taxon>
        <taxon>Gammaproteobacteria</taxon>
        <taxon>Alteromonadales</taxon>
        <taxon>Shewanellaceae</taxon>
        <taxon>Shewanella</taxon>
    </lineage>
</organism>
<dbReference type="InterPro" id="IPR003846">
    <property type="entry name" value="SelO"/>
</dbReference>
<comment type="function">
    <text evidence="8">Nucleotidyltransferase involved in the post-translational modification of proteins. It can catalyze the addition of adenosine monophosphate (AMP) or uridine monophosphate (UMP) to a protein, resulting in modifications known as AMPylation and UMPylation.</text>
</comment>
<feature type="binding site" evidence="8">
    <location>
        <position position="136"/>
    </location>
    <ligand>
        <name>ATP</name>
        <dbReference type="ChEBI" id="CHEBI:30616"/>
    </ligand>
</feature>
<comment type="catalytic activity">
    <reaction evidence="8">
        <text>L-threonyl-[protein] + ATP = 3-O-(5'-adenylyl)-L-threonyl-[protein] + diphosphate</text>
        <dbReference type="Rhea" id="RHEA:54292"/>
        <dbReference type="Rhea" id="RHEA-COMP:11060"/>
        <dbReference type="Rhea" id="RHEA-COMP:13847"/>
        <dbReference type="ChEBI" id="CHEBI:30013"/>
        <dbReference type="ChEBI" id="CHEBI:30616"/>
        <dbReference type="ChEBI" id="CHEBI:33019"/>
        <dbReference type="ChEBI" id="CHEBI:138113"/>
        <dbReference type="EC" id="2.7.7.108"/>
    </reaction>
</comment>
<protein>
    <recommendedName>
        <fullName evidence="8">Protein nucleotidyltransferase YdiU</fullName>
        <ecNumber evidence="8">2.7.7.-</ecNumber>
    </recommendedName>
    <alternativeName>
        <fullName evidence="8">Protein adenylyltransferase YdiU</fullName>
        <ecNumber evidence="8">2.7.7.108</ecNumber>
    </alternativeName>
    <alternativeName>
        <fullName evidence="8">Protein uridylyltransferase YdiU</fullName>
        <ecNumber evidence="8">2.7.7.-</ecNumber>
    </alternativeName>
</protein>
<evidence type="ECO:0000256" key="4">
    <source>
        <dbReference type="ARBA" id="ARBA00022723"/>
    </source>
</evidence>
<comment type="cofactor">
    <cofactor evidence="8">
        <name>Mg(2+)</name>
        <dbReference type="ChEBI" id="CHEBI:18420"/>
    </cofactor>
    <cofactor evidence="8">
        <name>Mn(2+)</name>
        <dbReference type="ChEBI" id="CHEBI:29035"/>
    </cofactor>
</comment>
<dbReference type="RefSeq" id="WP_188839606.1">
    <property type="nucleotide sequence ID" value="NZ_BMOT01000001.1"/>
</dbReference>
<dbReference type="EMBL" id="JAKILK010000001">
    <property type="protein sequence ID" value="MCL1115911.1"/>
    <property type="molecule type" value="Genomic_DNA"/>
</dbReference>
<sequence>MIIKPPLNTAQTVNCIDDLAKLVNYSFMDTLNCDPDATEHGIDYAPRQVFSGHYVTVKPTPIQAPEYVAHSKTLFKQLGFADSMAQSPDFMSLFSGDMSNLPAPMSKVGWASGYALSIFGTEYIQQCPFKTGNGYGDGRAMSILEAVFKGQRWEMQLKGGGRTPYCRGADGRAVLRSSVREFLAQEHMHALGVPTSRSLSLYVSKTETVKRPWYSEGSLSQDPDRMINESVAISTRVASSFIRVGQLELFGRRARKQEHPQAMAELAQLVLHLIDREYADVIDAKLSFSDKVLLLASEFRQRLTSLVANWIRVGYCQGNFNSDNCAAGGFTLDYGPFGFCDVFDPQYQPWTGGGQHFAFLNQGVAAQRNFLMFCTALSPLLATKANDLNQLQNLVNGFSTEMQTKMQQMWAAKLGLNSFNAELFTELEALMVQTPVDYTLFFRELSKLPADITPLKKSFYQHLPYASKGLEQRWSAWLYQWQLLLGCTDYFNLEASSDACSDVKAHENLVMSRSREQISKQMNLINPKYSLREWLLVPAYTQANEGNYSLVQELQSVMTQPYAEQTQEVEDKYYRLKAAEFFAVGGLSHLSCSS</sequence>
<dbReference type="HAMAP" id="MF_00692">
    <property type="entry name" value="SelO"/>
    <property type="match status" value="1"/>
</dbReference>
<feature type="binding site" evidence="8">
    <location>
        <position position="333"/>
    </location>
    <ligand>
        <name>ATP</name>
        <dbReference type="ChEBI" id="CHEBI:30616"/>
    </ligand>
</feature>
<feature type="active site" description="Proton acceptor" evidence="8">
    <location>
        <position position="323"/>
    </location>
</feature>
<name>A0ABT0KWT4_9GAMM</name>
<keyword evidence="4 8" id="KW-0479">Metal-binding</keyword>
<comment type="catalytic activity">
    <reaction evidence="8">
        <text>L-seryl-[protein] + UTP = O-(5'-uridylyl)-L-seryl-[protein] + diphosphate</text>
        <dbReference type="Rhea" id="RHEA:64604"/>
        <dbReference type="Rhea" id="RHEA-COMP:9863"/>
        <dbReference type="Rhea" id="RHEA-COMP:16635"/>
        <dbReference type="ChEBI" id="CHEBI:29999"/>
        <dbReference type="ChEBI" id="CHEBI:33019"/>
        <dbReference type="ChEBI" id="CHEBI:46398"/>
        <dbReference type="ChEBI" id="CHEBI:156051"/>
    </reaction>
</comment>
<feature type="binding site" evidence="8">
    <location>
        <position position="171"/>
    </location>
    <ligand>
        <name>ATP</name>
        <dbReference type="ChEBI" id="CHEBI:30616"/>
    </ligand>
</feature>
<evidence type="ECO:0000313" key="9">
    <source>
        <dbReference type="EMBL" id="MCL1115911.1"/>
    </source>
</evidence>
<feature type="binding site" evidence="8">
    <location>
        <position position="324"/>
    </location>
    <ligand>
        <name>Mg(2+)</name>
        <dbReference type="ChEBI" id="CHEBI:18420"/>
    </ligand>
</feature>
<evidence type="ECO:0000256" key="5">
    <source>
        <dbReference type="ARBA" id="ARBA00022741"/>
    </source>
</evidence>
<feature type="binding site" evidence="8">
    <location>
        <position position="139"/>
    </location>
    <ligand>
        <name>ATP</name>
        <dbReference type="ChEBI" id="CHEBI:30616"/>
    </ligand>
</feature>
<comment type="catalytic activity">
    <reaction evidence="8">
        <text>L-tyrosyl-[protein] + UTP = O-(5'-uridylyl)-L-tyrosyl-[protein] + diphosphate</text>
        <dbReference type="Rhea" id="RHEA:83887"/>
        <dbReference type="Rhea" id="RHEA-COMP:10136"/>
        <dbReference type="Rhea" id="RHEA-COMP:20238"/>
        <dbReference type="ChEBI" id="CHEBI:33019"/>
        <dbReference type="ChEBI" id="CHEBI:46398"/>
        <dbReference type="ChEBI" id="CHEBI:46858"/>
        <dbReference type="ChEBI" id="CHEBI:90602"/>
    </reaction>
</comment>